<feature type="binding site" evidence="10">
    <location>
        <position position="296"/>
    </location>
    <ligand>
        <name>UDP-N-acetyl-alpha-D-glucosamine</name>
        <dbReference type="ChEBI" id="CHEBI:57705"/>
    </ligand>
</feature>
<evidence type="ECO:0000256" key="5">
    <source>
        <dbReference type="ARBA" id="ARBA00022960"/>
    </source>
</evidence>
<evidence type="ECO:0000256" key="6">
    <source>
        <dbReference type="ARBA" id="ARBA00022984"/>
    </source>
</evidence>
<keyword evidence="2 10" id="KW-0132">Cell division</keyword>
<evidence type="ECO:0000256" key="9">
    <source>
        <dbReference type="ARBA" id="ARBA00023316"/>
    </source>
</evidence>
<feature type="domain" description="Glycosyltransferase family 28 N-terminal" evidence="11">
    <location>
        <begin position="8"/>
        <end position="141"/>
    </location>
</feature>
<evidence type="ECO:0000256" key="2">
    <source>
        <dbReference type="ARBA" id="ARBA00022618"/>
    </source>
</evidence>
<dbReference type="SUPFAM" id="SSF53756">
    <property type="entry name" value="UDP-Glycosyltransferase/glycogen phosphorylase"/>
    <property type="match status" value="1"/>
</dbReference>
<evidence type="ECO:0000313" key="13">
    <source>
        <dbReference type="EMBL" id="MBB6209517.1"/>
    </source>
</evidence>
<protein>
    <recommendedName>
        <fullName evidence="10">UDP-N-acetylglucosamine--N-acetylmuramyl-(pentapeptide) pyrophosphoryl-undecaprenol N-acetylglucosamine transferase</fullName>
        <ecNumber evidence="10">2.4.1.227</ecNumber>
    </recommendedName>
    <alternativeName>
        <fullName evidence="10">Undecaprenyl-PP-MurNAc-pentapeptide-UDPGlcNAc GlcNAc transferase</fullName>
    </alternativeName>
</protein>
<dbReference type="InterPro" id="IPR006009">
    <property type="entry name" value="GlcNAc_MurG"/>
</dbReference>
<feature type="binding site" evidence="10">
    <location>
        <position position="195"/>
    </location>
    <ligand>
        <name>UDP-N-acetyl-alpha-D-glucosamine</name>
        <dbReference type="ChEBI" id="CHEBI:57705"/>
    </ligand>
</feature>
<evidence type="ECO:0000256" key="7">
    <source>
        <dbReference type="ARBA" id="ARBA00023136"/>
    </source>
</evidence>
<keyword evidence="7 10" id="KW-0472">Membrane</keyword>
<gene>
    <name evidence="10" type="primary">murG</name>
    <name evidence="13" type="ORF">FHS48_000919</name>
</gene>
<evidence type="ECO:0000256" key="1">
    <source>
        <dbReference type="ARBA" id="ARBA00022475"/>
    </source>
</evidence>
<feature type="binding site" evidence="10">
    <location>
        <position position="167"/>
    </location>
    <ligand>
        <name>UDP-N-acetyl-alpha-D-glucosamine</name>
        <dbReference type="ChEBI" id="CHEBI:57705"/>
    </ligand>
</feature>
<dbReference type="EC" id="2.4.1.227" evidence="10"/>
<dbReference type="Proteomes" id="UP000544872">
    <property type="component" value="Unassembled WGS sequence"/>
</dbReference>
<dbReference type="GO" id="GO:0005975">
    <property type="term" value="P:carbohydrate metabolic process"/>
    <property type="evidence" value="ECO:0007669"/>
    <property type="project" value="InterPro"/>
</dbReference>
<name>A0A7W9ZF73_NOVIT</name>
<organism evidence="13 14">
    <name type="scientific">Novispirillum itersonii</name>
    <name type="common">Aquaspirillum itersonii</name>
    <dbReference type="NCBI Taxonomy" id="189"/>
    <lineage>
        <taxon>Bacteria</taxon>
        <taxon>Pseudomonadati</taxon>
        <taxon>Pseudomonadota</taxon>
        <taxon>Alphaproteobacteria</taxon>
        <taxon>Rhodospirillales</taxon>
        <taxon>Novispirillaceae</taxon>
        <taxon>Novispirillum</taxon>
    </lineage>
</organism>
<accession>A0A7W9ZF73</accession>
<comment type="similarity">
    <text evidence="10">Belongs to the glycosyltransferase 28 family. MurG subfamily.</text>
</comment>
<keyword evidence="8 10" id="KW-0131">Cell cycle</keyword>
<comment type="function">
    <text evidence="10">Cell wall formation. Catalyzes the transfer of a GlcNAc subunit on undecaprenyl-pyrophosphoryl-MurNAc-pentapeptide (lipid intermediate I) to form undecaprenyl-pyrophosphoryl-MurNAc-(pentapeptide)GlcNAc (lipid intermediate II).</text>
</comment>
<dbReference type="HAMAP" id="MF_00033">
    <property type="entry name" value="MurG"/>
    <property type="match status" value="1"/>
</dbReference>
<keyword evidence="4 10" id="KW-0808">Transferase</keyword>
<keyword evidence="14" id="KW-1185">Reference proteome</keyword>
<keyword evidence="1 10" id="KW-1003">Cell membrane</keyword>
<keyword evidence="9 10" id="KW-0961">Cell wall biogenesis/degradation</keyword>
<keyword evidence="6 10" id="KW-0573">Peptidoglycan synthesis</keyword>
<sequence>MSAPSPLILLTAGGTGGHVFPAEALAQVLLSRGFRVGFITDSRGTAYSGTLGSLETWRVSSAQMLGRGLADKARGALSLAAGVLQARKLLKALRPAAVVGFGGYASVPAVAAAVNLKIPTVIHEQNAVLGRANRLFARRVSLIATAYEEVDHLPDNRPVRRVGMPVRESIRALSTAPYAPPVNGDSISLLVLGGSQGAQIFSSVVPEALALLPGELRQRVKIAQQARPEDVERAIHGYTSHGMTAEVQPFFHDVPDRLAACHLLIARSGASTVAEATTAGRPSLLVPYMHAADDHQTANAEAVEDAGGAWVVPQPDLSPTMLAEKLKGLLGSPETLAGAAAAARAWSMPDAADHLADAVETLLP</sequence>
<dbReference type="GO" id="GO:0050511">
    <property type="term" value="F:undecaprenyldiphospho-muramoylpentapeptide beta-N-acetylglucosaminyltransferase activity"/>
    <property type="evidence" value="ECO:0007669"/>
    <property type="project" value="UniProtKB-UniRule"/>
</dbReference>
<comment type="caution">
    <text evidence="10">Lacks conserved residue(s) required for the propagation of feature annotation.</text>
</comment>
<evidence type="ECO:0000259" key="12">
    <source>
        <dbReference type="Pfam" id="PF04101"/>
    </source>
</evidence>
<keyword evidence="3 10" id="KW-0328">Glycosyltransferase</keyword>
<evidence type="ECO:0000256" key="8">
    <source>
        <dbReference type="ARBA" id="ARBA00023306"/>
    </source>
</evidence>
<feature type="domain" description="Glycosyl transferase family 28 C-terminal" evidence="12">
    <location>
        <begin position="189"/>
        <end position="354"/>
    </location>
</feature>
<dbReference type="InterPro" id="IPR004276">
    <property type="entry name" value="GlycoTrans_28_N"/>
</dbReference>
<evidence type="ECO:0000256" key="3">
    <source>
        <dbReference type="ARBA" id="ARBA00022676"/>
    </source>
</evidence>
<dbReference type="Pfam" id="PF04101">
    <property type="entry name" value="Glyco_tran_28_C"/>
    <property type="match status" value="1"/>
</dbReference>
<dbReference type="GO" id="GO:0005886">
    <property type="term" value="C:plasma membrane"/>
    <property type="evidence" value="ECO:0007669"/>
    <property type="project" value="UniProtKB-SubCell"/>
</dbReference>
<dbReference type="AlphaFoldDB" id="A0A7W9ZF73"/>
<comment type="catalytic activity">
    <reaction evidence="10">
        <text>di-trans,octa-cis-undecaprenyl diphospho-N-acetyl-alpha-D-muramoyl-L-alanyl-D-glutamyl-meso-2,6-diaminopimeloyl-D-alanyl-D-alanine + UDP-N-acetyl-alpha-D-glucosamine = di-trans,octa-cis-undecaprenyl diphospho-[N-acetyl-alpha-D-glucosaminyl-(1-&gt;4)]-N-acetyl-alpha-D-muramoyl-L-alanyl-D-glutamyl-meso-2,6-diaminopimeloyl-D-alanyl-D-alanine + UDP + H(+)</text>
        <dbReference type="Rhea" id="RHEA:31227"/>
        <dbReference type="ChEBI" id="CHEBI:15378"/>
        <dbReference type="ChEBI" id="CHEBI:57705"/>
        <dbReference type="ChEBI" id="CHEBI:58223"/>
        <dbReference type="ChEBI" id="CHEBI:61387"/>
        <dbReference type="ChEBI" id="CHEBI:61388"/>
        <dbReference type="EC" id="2.4.1.227"/>
    </reaction>
</comment>
<dbReference type="InterPro" id="IPR007235">
    <property type="entry name" value="Glyco_trans_28_C"/>
</dbReference>
<comment type="caution">
    <text evidence="13">The sequence shown here is derived from an EMBL/GenBank/DDBJ whole genome shotgun (WGS) entry which is preliminary data.</text>
</comment>
<feature type="binding site" evidence="10">
    <location>
        <begin position="15"/>
        <end position="17"/>
    </location>
    <ligand>
        <name>UDP-N-acetyl-alpha-D-glucosamine</name>
        <dbReference type="ChEBI" id="CHEBI:57705"/>
    </ligand>
</feature>
<reference evidence="13 14" key="1">
    <citation type="submission" date="2020-08" db="EMBL/GenBank/DDBJ databases">
        <title>Genomic Encyclopedia of Type Strains, Phase IV (KMG-IV): sequencing the most valuable type-strain genomes for metagenomic binning, comparative biology and taxonomic classification.</title>
        <authorList>
            <person name="Goeker M."/>
        </authorList>
    </citation>
    <scope>NUCLEOTIDE SEQUENCE [LARGE SCALE GENOMIC DNA]</scope>
    <source>
        <strain evidence="13 14">DSM 11590</strain>
    </source>
</reference>
<evidence type="ECO:0000313" key="14">
    <source>
        <dbReference type="Proteomes" id="UP000544872"/>
    </source>
</evidence>
<dbReference type="Pfam" id="PF03033">
    <property type="entry name" value="Glyco_transf_28"/>
    <property type="match status" value="1"/>
</dbReference>
<evidence type="ECO:0000259" key="11">
    <source>
        <dbReference type="Pfam" id="PF03033"/>
    </source>
</evidence>
<dbReference type="GO" id="GO:0071555">
    <property type="term" value="P:cell wall organization"/>
    <property type="evidence" value="ECO:0007669"/>
    <property type="project" value="UniProtKB-KW"/>
</dbReference>
<dbReference type="GO" id="GO:0009252">
    <property type="term" value="P:peptidoglycan biosynthetic process"/>
    <property type="evidence" value="ECO:0007669"/>
    <property type="project" value="UniProtKB-UniRule"/>
</dbReference>
<proteinExistence type="inferred from homology"/>
<keyword evidence="5 10" id="KW-0133">Cell shape</keyword>
<dbReference type="Gene3D" id="3.40.50.2000">
    <property type="entry name" value="Glycogen Phosphorylase B"/>
    <property type="match status" value="2"/>
</dbReference>
<comment type="pathway">
    <text evidence="10">Cell wall biogenesis; peptidoglycan biosynthesis.</text>
</comment>
<feature type="binding site" evidence="10">
    <location>
        <position position="126"/>
    </location>
    <ligand>
        <name>UDP-N-acetyl-alpha-D-glucosamine</name>
        <dbReference type="ChEBI" id="CHEBI:57705"/>
    </ligand>
</feature>
<dbReference type="NCBIfam" id="TIGR01133">
    <property type="entry name" value="murG"/>
    <property type="match status" value="1"/>
</dbReference>
<evidence type="ECO:0000256" key="4">
    <source>
        <dbReference type="ARBA" id="ARBA00022679"/>
    </source>
</evidence>
<dbReference type="GO" id="GO:0051301">
    <property type="term" value="P:cell division"/>
    <property type="evidence" value="ECO:0007669"/>
    <property type="project" value="UniProtKB-KW"/>
</dbReference>
<dbReference type="RefSeq" id="WP_184261847.1">
    <property type="nucleotide sequence ID" value="NZ_JACIIX010000002.1"/>
</dbReference>
<dbReference type="CDD" id="cd03785">
    <property type="entry name" value="GT28_MurG"/>
    <property type="match status" value="1"/>
</dbReference>
<dbReference type="UniPathway" id="UPA00219"/>
<evidence type="ECO:0000256" key="10">
    <source>
        <dbReference type="HAMAP-Rule" id="MF_00033"/>
    </source>
</evidence>
<comment type="subcellular location">
    <subcellularLocation>
        <location evidence="10">Cell membrane</location>
        <topology evidence="10">Peripheral membrane protein</topology>
        <orientation evidence="10">Cytoplasmic side</orientation>
    </subcellularLocation>
</comment>
<dbReference type="EMBL" id="JACIIX010000002">
    <property type="protein sequence ID" value="MBB6209517.1"/>
    <property type="molecule type" value="Genomic_DNA"/>
</dbReference>
<dbReference type="PANTHER" id="PTHR21015:SF22">
    <property type="entry name" value="GLYCOSYLTRANSFERASE"/>
    <property type="match status" value="1"/>
</dbReference>
<dbReference type="PANTHER" id="PTHR21015">
    <property type="entry name" value="UDP-N-ACETYLGLUCOSAMINE--N-ACETYLMURAMYL-(PENTAPEPTIDE) PYROPHOSPHORYL-UNDECAPRENOL N-ACETYLGLUCOSAMINE TRANSFERASE 1"/>
    <property type="match status" value="1"/>
</dbReference>
<dbReference type="GO" id="GO:0008360">
    <property type="term" value="P:regulation of cell shape"/>
    <property type="evidence" value="ECO:0007669"/>
    <property type="project" value="UniProtKB-KW"/>
</dbReference>